<keyword evidence="2" id="KW-1277">Toxin-antitoxin system</keyword>
<proteinExistence type="inferred from homology"/>
<dbReference type="AlphaFoldDB" id="A0A7H1NRN4"/>
<evidence type="ECO:0000256" key="1">
    <source>
        <dbReference type="ARBA" id="ARBA00010562"/>
    </source>
</evidence>
<sequence>MANLQIRIDDELKNKAQQIASAMGMDLTTAVRVFLKQLVHERAFPFRPDVDPFYSPENQKILKESIDQLGKGQVISKTINELVDKKNEL</sequence>
<dbReference type="GO" id="GO:0006351">
    <property type="term" value="P:DNA-templated transcription"/>
    <property type="evidence" value="ECO:0007669"/>
    <property type="project" value="TreeGrafter"/>
</dbReference>
<dbReference type="GO" id="GO:0006355">
    <property type="term" value="P:regulation of DNA-templated transcription"/>
    <property type="evidence" value="ECO:0007669"/>
    <property type="project" value="InterPro"/>
</dbReference>
<dbReference type="InterPro" id="IPR007337">
    <property type="entry name" value="RelB/DinJ"/>
</dbReference>
<dbReference type="PANTHER" id="PTHR38781">
    <property type="entry name" value="ANTITOXIN DINJ-RELATED"/>
    <property type="match status" value="1"/>
</dbReference>
<evidence type="ECO:0000313" key="4">
    <source>
        <dbReference type="Proteomes" id="UP000516349"/>
    </source>
</evidence>
<protein>
    <submittedName>
        <fullName evidence="3">RelB antitoxin</fullName>
    </submittedName>
</protein>
<dbReference type="Pfam" id="PF04221">
    <property type="entry name" value="RelB"/>
    <property type="match status" value="1"/>
</dbReference>
<dbReference type="RefSeq" id="WP_203412718.1">
    <property type="nucleotide sequence ID" value="NZ_CP060244.1"/>
</dbReference>
<dbReference type="EMBL" id="CP060244">
    <property type="protein sequence ID" value="QNT78444.1"/>
    <property type="molecule type" value="Genomic_DNA"/>
</dbReference>
<dbReference type="NCBIfam" id="TIGR02384">
    <property type="entry name" value="RelB_DinJ"/>
    <property type="match status" value="1"/>
</dbReference>
<dbReference type="KEGG" id="ebla:JGUZn3_12180"/>
<gene>
    <name evidence="3" type="ORF">JGUZn3_12180</name>
</gene>
<dbReference type="PANTHER" id="PTHR38781:SF1">
    <property type="entry name" value="ANTITOXIN DINJ-RELATED"/>
    <property type="match status" value="1"/>
</dbReference>
<comment type="similarity">
    <text evidence="1">Belongs to the RelB/DinJ antitoxin family.</text>
</comment>
<dbReference type="Proteomes" id="UP000516349">
    <property type="component" value="Chromosome"/>
</dbReference>
<accession>A0A7H1NRN4</accession>
<evidence type="ECO:0000313" key="3">
    <source>
        <dbReference type="EMBL" id="QNT78444.1"/>
    </source>
</evidence>
<dbReference type="Gene3D" id="1.10.1220.10">
    <property type="entry name" value="Met repressor-like"/>
    <property type="match status" value="1"/>
</dbReference>
<evidence type="ECO:0000256" key="2">
    <source>
        <dbReference type="ARBA" id="ARBA00022649"/>
    </source>
</evidence>
<dbReference type="InterPro" id="IPR013321">
    <property type="entry name" value="Arc_rbn_hlx_hlx"/>
</dbReference>
<name>A0A7H1NRN4_9PROT</name>
<reference evidence="3 4" key="1">
    <citation type="submission" date="2020-08" db="EMBL/GenBank/DDBJ databases">
        <title>Complete genome sequence of Entomobacter blattae G55GP.</title>
        <authorList>
            <person name="Poehlein A."/>
            <person name="Guzman J."/>
            <person name="Daniel R."/>
            <person name="Vilcinskas A."/>
        </authorList>
    </citation>
    <scope>NUCLEOTIDE SEQUENCE [LARGE SCALE GENOMIC DNA]</scope>
    <source>
        <strain evidence="3 4">G55GP</strain>
    </source>
</reference>
<organism evidence="3 4">
    <name type="scientific">Entomobacter blattae</name>
    <dbReference type="NCBI Taxonomy" id="2762277"/>
    <lineage>
        <taxon>Bacteria</taxon>
        <taxon>Pseudomonadati</taxon>
        <taxon>Pseudomonadota</taxon>
        <taxon>Alphaproteobacteria</taxon>
        <taxon>Acetobacterales</taxon>
        <taxon>Acetobacteraceae</taxon>
        <taxon>Entomobacter</taxon>
    </lineage>
</organism>
<keyword evidence="4" id="KW-1185">Reference proteome</keyword>